<geneLocation type="plasmid" evidence="1 2">
    <name>pDSM109990_a</name>
</geneLocation>
<gene>
    <name evidence="1" type="ORF">DSM109990_03545</name>
</gene>
<name>A0ABY3ZSK3_9RHOB</name>
<protein>
    <recommendedName>
        <fullName evidence="3">Ribbon-helix-helix protein, copG family</fullName>
    </recommendedName>
</protein>
<dbReference type="Proteomes" id="UP000831019">
    <property type="component" value="Plasmid pDSM109990_a"/>
</dbReference>
<reference evidence="2" key="1">
    <citation type="journal article" date="2022" name="Microorganisms">
        <title>Beyond the ABCs#Discovery of Three New Plasmid Types in Rhodobacterales (RepQ, RepY, RepW).</title>
        <authorList>
            <person name="Freese H.M."/>
            <person name="Ringel V."/>
            <person name="Overmann J."/>
            <person name="Petersen J."/>
        </authorList>
    </citation>
    <scope>NUCLEOTIDE SEQUENCE [LARGE SCALE GENOMIC DNA]</scope>
    <source>
        <strain evidence="2">DSM 109990</strain>
        <plasmid evidence="2">pDSM109990_a</plasmid>
    </source>
</reference>
<dbReference type="EMBL" id="CP085145">
    <property type="protein sequence ID" value="UOA16661.1"/>
    <property type="molecule type" value="Genomic_DNA"/>
</dbReference>
<evidence type="ECO:0008006" key="3">
    <source>
        <dbReference type="Google" id="ProtNLM"/>
    </source>
</evidence>
<dbReference type="Pfam" id="PF21983">
    <property type="entry name" value="NikA-like"/>
    <property type="match status" value="1"/>
</dbReference>
<keyword evidence="1" id="KW-0614">Plasmid</keyword>
<evidence type="ECO:0000313" key="2">
    <source>
        <dbReference type="Proteomes" id="UP000831019"/>
    </source>
</evidence>
<dbReference type="RefSeq" id="WP_243263365.1">
    <property type="nucleotide sequence ID" value="NZ_CP085145.1"/>
</dbReference>
<evidence type="ECO:0000313" key="1">
    <source>
        <dbReference type="EMBL" id="UOA16661.1"/>
    </source>
</evidence>
<accession>A0ABY3ZSK3</accession>
<keyword evidence="2" id="KW-1185">Reference proteome</keyword>
<proteinExistence type="predicted"/>
<dbReference type="InterPro" id="IPR053842">
    <property type="entry name" value="NikA-like"/>
</dbReference>
<organism evidence="1 2">
    <name type="scientific">Sulfitobacter dubius</name>
    <dbReference type="NCBI Taxonomy" id="218673"/>
    <lineage>
        <taxon>Bacteria</taxon>
        <taxon>Pseudomonadati</taxon>
        <taxon>Pseudomonadota</taxon>
        <taxon>Alphaproteobacteria</taxon>
        <taxon>Rhodobacterales</taxon>
        <taxon>Roseobacteraceae</taxon>
        <taxon>Sulfitobacter</taxon>
    </lineage>
</organism>
<sequence>MSRKKDKKVKHFTVRVTQSERDALTKRAAGRSLSDYIRKHVLGKKSRPPLRSAEKQALARLSRMGVVVSDFIQHVATHGTLKRGEVIKFLGGMEDDLHAVRLAILKGGADDGDC</sequence>